<dbReference type="AlphaFoldDB" id="A0A1L5FA56"/>
<keyword evidence="1" id="KW-0175">Coiled coil</keyword>
<dbReference type="RefSeq" id="WP_073539462.1">
    <property type="nucleotide sequence ID" value="NZ_CP018335.1"/>
</dbReference>
<protein>
    <recommendedName>
        <fullName evidence="4">LXG domain-containing protein</fullName>
    </recommendedName>
</protein>
<proteinExistence type="predicted"/>
<dbReference type="Gene3D" id="1.10.287.1060">
    <property type="entry name" value="ESAT-6-like"/>
    <property type="match status" value="1"/>
</dbReference>
<dbReference type="InterPro" id="IPR036689">
    <property type="entry name" value="ESAT-6-like_sf"/>
</dbReference>
<gene>
    <name evidence="2" type="ORF">BS101_14450</name>
</gene>
<dbReference type="SUPFAM" id="SSF140453">
    <property type="entry name" value="EsxAB dimer-like"/>
    <property type="match status" value="1"/>
</dbReference>
<dbReference type="EMBL" id="CP018335">
    <property type="protein sequence ID" value="APM39847.1"/>
    <property type="molecule type" value="Genomic_DNA"/>
</dbReference>
<reference evidence="2 3" key="1">
    <citation type="submission" date="2016-12" db="EMBL/GenBank/DDBJ databases">
        <title>Complete genome sequence of Clostridium kluyveri JZZ isolated from the pit mud of a Chinese flavor liquor-making factory.</title>
        <authorList>
            <person name="Wang Y."/>
        </authorList>
    </citation>
    <scope>NUCLEOTIDE SEQUENCE [LARGE SCALE GENOMIC DNA]</scope>
    <source>
        <strain evidence="2 3">JZZ</strain>
    </source>
</reference>
<evidence type="ECO:0000313" key="3">
    <source>
        <dbReference type="Proteomes" id="UP000184604"/>
    </source>
</evidence>
<evidence type="ECO:0000313" key="2">
    <source>
        <dbReference type="EMBL" id="APM39847.1"/>
    </source>
</evidence>
<accession>A0A1L5FA56</accession>
<evidence type="ECO:0000256" key="1">
    <source>
        <dbReference type="SAM" id="Coils"/>
    </source>
</evidence>
<organism evidence="2 3">
    <name type="scientific">Clostridium kluyveri</name>
    <dbReference type="NCBI Taxonomy" id="1534"/>
    <lineage>
        <taxon>Bacteria</taxon>
        <taxon>Bacillati</taxon>
        <taxon>Bacillota</taxon>
        <taxon>Clostridia</taxon>
        <taxon>Eubacteriales</taxon>
        <taxon>Clostridiaceae</taxon>
        <taxon>Clostridium</taxon>
    </lineage>
</organism>
<feature type="coiled-coil region" evidence="1">
    <location>
        <begin position="7"/>
        <end position="41"/>
    </location>
</feature>
<sequence length="534" mass="61062">MDFKLDIGELTNTINEYENIIKTLEEQKENINRTIAELTEAGWSGEAKDKFMEKHIKNQEFYTNLIEDIKYVKNALENEEKPRAVRLKKQSEDFVNCIKRSGGGAALTNDDTGVISLQYGGQFQINNNVSECIDNYKKMNSKFEEILSLANSLSFTSFPITDDVLNLQNSLKNQTISLTEFNDSFNLYCNGVRDMEENICFVFSKISGITGGISELRGVSAISENGQVDKNKVIQLMLKNPNDLTNGEKEILSYVEKILGEDEYYKLMEEMATFPDILYNKERDSGKYSIKSQNVLVGLSLKWFEAKTIEEKRIIEEEISNYRDKNPNDNLLERFTEQGFNNVLQGVIGQILLDSDGISEDRLNTNINKLYELEGQYIYNVLGRESSSLIAGITKRLEYVGRTPGKSSRTGKEVIERMLKDGDIDVIDGKTMFKASDGEWYELKYGDMAHKTDAVKWWNETGRKFGKKAPEVREWMLKSENYYLEHYSINRSDGAKIQETYLPPIIDDELPVEVEVPTTKTKVPPIETKVPPIK</sequence>
<dbReference type="Proteomes" id="UP000184604">
    <property type="component" value="Chromosome"/>
</dbReference>
<dbReference type="OrthoDB" id="2168558at2"/>
<evidence type="ECO:0008006" key="4">
    <source>
        <dbReference type="Google" id="ProtNLM"/>
    </source>
</evidence>
<name>A0A1L5FA56_CLOKL</name>